<dbReference type="Proteomes" id="UP000068243">
    <property type="component" value="Unassembled WGS sequence"/>
</dbReference>
<evidence type="ECO:0000256" key="2">
    <source>
        <dbReference type="SAM" id="MobiDB-lite"/>
    </source>
</evidence>
<evidence type="ECO:0000313" key="4">
    <source>
        <dbReference type="Proteomes" id="UP000068243"/>
    </source>
</evidence>
<dbReference type="GO" id="GO:0016787">
    <property type="term" value="F:hydrolase activity"/>
    <property type="evidence" value="ECO:0007669"/>
    <property type="project" value="UniProtKB-KW"/>
</dbReference>
<dbReference type="OrthoDB" id="5278722at2759"/>
<comment type="caution">
    <text evidence="3">The sequence shown here is derived from an EMBL/GenBank/DDBJ whole genome shotgun (WGS) entry which is preliminary data.</text>
</comment>
<name>A0A117DXH4_ASPNG</name>
<gene>
    <name evidence="3" type="ORF">ABL_02440</name>
</gene>
<sequence>MTFLLLEQRNVHEGRPVRSTDGDLALVQNRLFQARWSLGTDAKDPEHATGYRSDVAARPLPTSERPGQEQPYGRCKDGHKRAIVVDRGRSSCLISPQITTYGAPSYLIPPSPFPLFGFFSFSFGQTYTLSIVVCNRATKSAADRPPALSASPAKPSGFRCLASALRIRPLCPDPMRLFSKFHAVCALAVCSILLSASFLASQHYYRRVVLTKEPSSDFRAPASFDRRLVVFGDSWSDNNAAELQGSVWTDWLCNSFSCHHENLAETAKSLRGNYIGSVVDNTELSGSLLNLYKSPLADLKAQVANWIAAETEATREMDATAVGMRQNRTIVVVSFGVWDLWNVMAKTYEDASHAVDRNIKVIMEELDLLAETWGSNDLKIILTLAPDVTFLPAYRAQGQPQITKHKDAVRIADYWNGELRNNAEDWSNGTIYLFDTNSFLADQIRDWQLFAAGIEEESGLGKNEDPGWENVEDACVQSSQQWMVTSGAQQCDRPEKFLFWNDMHLGPSAHRLLGAEVFHGIEEMWLR</sequence>
<dbReference type="VEuPathDB" id="FungiDB:An04g05840"/>
<dbReference type="VEuPathDB" id="FungiDB:M747DRAFT_39816"/>
<organism evidence="3 4">
    <name type="scientific">Aspergillus niger</name>
    <dbReference type="NCBI Taxonomy" id="5061"/>
    <lineage>
        <taxon>Eukaryota</taxon>
        <taxon>Fungi</taxon>
        <taxon>Dikarya</taxon>
        <taxon>Ascomycota</taxon>
        <taxon>Pezizomycotina</taxon>
        <taxon>Eurotiomycetes</taxon>
        <taxon>Eurotiomycetidae</taxon>
        <taxon>Eurotiales</taxon>
        <taxon>Aspergillaceae</taxon>
        <taxon>Aspergillus</taxon>
        <taxon>Aspergillus subgen. Circumdati</taxon>
    </lineage>
</organism>
<dbReference type="AlphaFoldDB" id="A0A117DXH4"/>
<feature type="region of interest" description="Disordered" evidence="2">
    <location>
        <begin position="43"/>
        <end position="76"/>
    </location>
</feature>
<evidence type="ECO:0000313" key="3">
    <source>
        <dbReference type="EMBL" id="GAQ38028.1"/>
    </source>
</evidence>
<dbReference type="Gene3D" id="3.40.50.1110">
    <property type="entry name" value="SGNH hydrolase"/>
    <property type="match status" value="1"/>
</dbReference>
<dbReference type="PaxDb" id="5061-CADANGAP00004204"/>
<accession>A0A117DXH4</accession>
<dbReference type="OMA" id="CEDASHY"/>
<reference evidence="4" key="1">
    <citation type="journal article" date="2016" name="Genome Announc.">
        <title>Draft genome sequence of Aspergillus niger strain An76.</title>
        <authorList>
            <person name="Gong W."/>
            <person name="Cheng Z."/>
            <person name="Zhang H."/>
            <person name="Liu L."/>
            <person name="Gao P."/>
            <person name="Wang L."/>
        </authorList>
    </citation>
    <scope>NUCLEOTIDE SEQUENCE [LARGE SCALE GENOMIC DNA]</scope>
    <source>
        <strain evidence="4">An76</strain>
    </source>
</reference>
<dbReference type="VEuPathDB" id="FungiDB:ASPNIDRAFT2_1093650"/>
<dbReference type="SUPFAM" id="SSF52266">
    <property type="entry name" value="SGNH hydrolase"/>
    <property type="match status" value="1"/>
</dbReference>
<dbReference type="VEuPathDB" id="FungiDB:ATCC64974_80990"/>
<dbReference type="InterPro" id="IPR051058">
    <property type="entry name" value="GDSL_Est/Lipase"/>
</dbReference>
<dbReference type="PANTHER" id="PTHR45648">
    <property type="entry name" value="GDSL LIPASE/ACYLHYDROLASE FAMILY PROTEIN (AFU_ORTHOLOGUE AFUA_4G14700)"/>
    <property type="match status" value="1"/>
</dbReference>
<evidence type="ECO:0000256" key="1">
    <source>
        <dbReference type="ARBA" id="ARBA00022801"/>
    </source>
</evidence>
<keyword evidence="1" id="KW-0378">Hydrolase</keyword>
<dbReference type="EMBL" id="BCMY01000003">
    <property type="protein sequence ID" value="GAQ38028.1"/>
    <property type="molecule type" value="Genomic_DNA"/>
</dbReference>
<dbReference type="PANTHER" id="PTHR45648:SF22">
    <property type="entry name" value="GDSL LIPASE_ACYLHYDROLASE FAMILY PROTEIN (AFU_ORTHOLOGUE AFUA_4G14700)"/>
    <property type="match status" value="1"/>
</dbReference>
<protein>
    <submittedName>
        <fullName evidence="3">Similar to An04g05840</fullName>
    </submittedName>
</protein>
<dbReference type="InterPro" id="IPR036514">
    <property type="entry name" value="SGNH_hydro_sf"/>
</dbReference>
<proteinExistence type="predicted"/>
<dbReference type="CDD" id="cd01846">
    <property type="entry name" value="fatty_acyltransferase_like"/>
    <property type="match status" value="1"/>
</dbReference>